<comment type="function">
    <text evidence="5">Catalyzes the interconversion of L-alanine and D-alanine. May also act on other amino acids.</text>
</comment>
<dbReference type="PRINTS" id="PR00992">
    <property type="entry name" value="ALARACEMASE"/>
</dbReference>
<evidence type="ECO:0000259" key="8">
    <source>
        <dbReference type="SMART" id="SM01005"/>
    </source>
</evidence>
<keyword evidence="4 5" id="KW-0413">Isomerase</keyword>
<protein>
    <recommendedName>
        <fullName evidence="5">Alanine racemase</fullName>
        <ecNumber evidence="5">5.1.1.1</ecNumber>
    </recommendedName>
</protein>
<name>A0A921NCY9_9BACL</name>
<sequence length="371" mass="41342">MSSVQYYRPTKIKINLKAIQQNIRNLQQHLTANVEIIAVVKANAYGHGDIEIAKVALQEGATALAVATLEEALHMREVFKAVPIIVLGIVLPNFVNEAISKEITLTTPSLHWLEQALHYKREGVLKVHIKIDSGMGRIGIKSSEEMKQIASFQAHPEVDIDGAFTHFATADEADETYFLQQVQRFEQLIAYLRQKPRQIHVANTATALIKSSKYQFDAVRYGIAMYGLAASSYVAKHMPFALHPALSLTTMLTHVKQVQQGESIGYGASYCAPKTMYIGTLPIGYADGLLRNLSGQDVLINGKRMPIIGRICMDQCMVALDSAYEVGEQVTLLGTQQNNTIHIEEWAERLNTINYEIPCILTSRVPRIHEK</sequence>
<feature type="domain" description="Alanine racemase C-terminal" evidence="8">
    <location>
        <begin position="245"/>
        <end position="370"/>
    </location>
</feature>
<keyword evidence="3 5" id="KW-0663">Pyridoxal phosphate</keyword>
<dbReference type="Pfam" id="PF01168">
    <property type="entry name" value="Ala_racemase_N"/>
    <property type="match status" value="1"/>
</dbReference>
<dbReference type="GO" id="GO:0030170">
    <property type="term" value="F:pyridoxal phosphate binding"/>
    <property type="evidence" value="ECO:0007669"/>
    <property type="project" value="UniProtKB-UniRule"/>
</dbReference>
<dbReference type="InterPro" id="IPR001608">
    <property type="entry name" value="Ala_racemase_N"/>
</dbReference>
<dbReference type="Gene3D" id="3.20.20.10">
    <property type="entry name" value="Alanine racemase"/>
    <property type="match status" value="1"/>
</dbReference>
<evidence type="ECO:0000256" key="4">
    <source>
        <dbReference type="ARBA" id="ARBA00023235"/>
    </source>
</evidence>
<comment type="pathway">
    <text evidence="5">Amino-acid biosynthesis; D-alanine biosynthesis; D-alanine from L-alanine: step 1/1.</text>
</comment>
<evidence type="ECO:0000256" key="2">
    <source>
        <dbReference type="ARBA" id="ARBA00001933"/>
    </source>
</evidence>
<feature type="modified residue" description="N6-(pyridoxal phosphate)lysine" evidence="5 6">
    <location>
        <position position="41"/>
    </location>
</feature>
<evidence type="ECO:0000256" key="7">
    <source>
        <dbReference type="PIRSR" id="PIRSR600821-52"/>
    </source>
</evidence>
<dbReference type="GO" id="GO:0009252">
    <property type="term" value="P:peptidoglycan biosynthetic process"/>
    <property type="evidence" value="ECO:0007669"/>
    <property type="project" value="TreeGrafter"/>
</dbReference>
<reference evidence="9" key="2">
    <citation type="submission" date="2021-09" db="EMBL/GenBank/DDBJ databases">
        <authorList>
            <person name="Gilroy R."/>
        </authorList>
    </citation>
    <scope>NUCLEOTIDE SEQUENCE</scope>
    <source>
        <strain evidence="9">CHK160-4876</strain>
    </source>
</reference>
<dbReference type="SMART" id="SM01005">
    <property type="entry name" value="Ala_racemase_C"/>
    <property type="match status" value="1"/>
</dbReference>
<dbReference type="SUPFAM" id="SSF50621">
    <property type="entry name" value="Alanine racemase C-terminal domain-like"/>
    <property type="match status" value="1"/>
</dbReference>
<comment type="cofactor">
    <cofactor evidence="2 5 6">
        <name>pyridoxal 5'-phosphate</name>
        <dbReference type="ChEBI" id="CHEBI:597326"/>
    </cofactor>
</comment>
<dbReference type="GO" id="GO:0008784">
    <property type="term" value="F:alanine racemase activity"/>
    <property type="evidence" value="ECO:0007669"/>
    <property type="project" value="UniProtKB-UniRule"/>
</dbReference>
<organism evidence="9 10">
    <name type="scientific">Metalysinibacillus jejuensis</name>
    <dbReference type="NCBI Taxonomy" id="914327"/>
    <lineage>
        <taxon>Bacteria</taxon>
        <taxon>Bacillati</taxon>
        <taxon>Bacillota</taxon>
        <taxon>Bacilli</taxon>
        <taxon>Bacillales</taxon>
        <taxon>Caryophanaceae</taxon>
        <taxon>Metalysinibacillus</taxon>
    </lineage>
</organism>
<feature type="binding site" evidence="5 7">
    <location>
        <position position="137"/>
    </location>
    <ligand>
        <name>substrate</name>
    </ligand>
</feature>
<proteinExistence type="inferred from homology"/>
<dbReference type="GO" id="GO:0005829">
    <property type="term" value="C:cytosol"/>
    <property type="evidence" value="ECO:0007669"/>
    <property type="project" value="TreeGrafter"/>
</dbReference>
<dbReference type="HAMAP" id="MF_01201">
    <property type="entry name" value="Ala_racemase"/>
    <property type="match status" value="1"/>
</dbReference>
<evidence type="ECO:0000256" key="3">
    <source>
        <dbReference type="ARBA" id="ARBA00022898"/>
    </source>
</evidence>
<evidence type="ECO:0000256" key="5">
    <source>
        <dbReference type="HAMAP-Rule" id="MF_01201"/>
    </source>
</evidence>
<dbReference type="Pfam" id="PF00842">
    <property type="entry name" value="Ala_racemase_C"/>
    <property type="match status" value="1"/>
</dbReference>
<dbReference type="InterPro" id="IPR000821">
    <property type="entry name" value="Ala_racemase"/>
</dbReference>
<reference evidence="9" key="1">
    <citation type="journal article" date="2021" name="PeerJ">
        <title>Extensive microbial diversity within the chicken gut microbiome revealed by metagenomics and culture.</title>
        <authorList>
            <person name="Gilroy R."/>
            <person name="Ravi A."/>
            <person name="Getino M."/>
            <person name="Pursley I."/>
            <person name="Horton D.L."/>
            <person name="Alikhan N.F."/>
            <person name="Baker D."/>
            <person name="Gharbi K."/>
            <person name="Hall N."/>
            <person name="Watson M."/>
            <person name="Adriaenssens E.M."/>
            <person name="Foster-Nyarko E."/>
            <person name="Jarju S."/>
            <person name="Secka A."/>
            <person name="Antonio M."/>
            <person name="Oren A."/>
            <person name="Chaudhuri R.R."/>
            <person name="La Ragione R."/>
            <person name="Hildebrand F."/>
            <person name="Pallen M.J."/>
        </authorList>
    </citation>
    <scope>NUCLEOTIDE SEQUENCE</scope>
    <source>
        <strain evidence="9">CHK160-4876</strain>
    </source>
</reference>
<dbReference type="InterPro" id="IPR009006">
    <property type="entry name" value="Ala_racemase/Decarboxylase_C"/>
</dbReference>
<dbReference type="PANTHER" id="PTHR30511:SF0">
    <property type="entry name" value="ALANINE RACEMASE, CATABOLIC-RELATED"/>
    <property type="match status" value="1"/>
</dbReference>
<dbReference type="PROSITE" id="PS00395">
    <property type="entry name" value="ALANINE_RACEMASE"/>
    <property type="match status" value="1"/>
</dbReference>
<accession>A0A921NCY9</accession>
<feature type="active site" description="Proton acceptor; specific for D-alanine" evidence="5">
    <location>
        <position position="41"/>
    </location>
</feature>
<dbReference type="Gene3D" id="2.40.37.10">
    <property type="entry name" value="Lyase, Ornithine Decarboxylase, Chain A, domain 1"/>
    <property type="match status" value="1"/>
</dbReference>
<dbReference type="InterPro" id="IPR020622">
    <property type="entry name" value="Ala_racemase_pyridoxalP-BS"/>
</dbReference>
<evidence type="ECO:0000256" key="1">
    <source>
        <dbReference type="ARBA" id="ARBA00000316"/>
    </source>
</evidence>
<feature type="active site" description="Proton acceptor; specific for L-alanine" evidence="5">
    <location>
        <position position="266"/>
    </location>
</feature>
<evidence type="ECO:0000313" key="9">
    <source>
        <dbReference type="EMBL" id="HJH11393.1"/>
    </source>
</evidence>
<dbReference type="Proteomes" id="UP000700212">
    <property type="component" value="Unassembled WGS sequence"/>
</dbReference>
<dbReference type="InterPro" id="IPR029066">
    <property type="entry name" value="PLP-binding_barrel"/>
</dbReference>
<feature type="binding site" evidence="5 7">
    <location>
        <position position="313"/>
    </location>
    <ligand>
        <name>substrate</name>
    </ligand>
</feature>
<dbReference type="PANTHER" id="PTHR30511">
    <property type="entry name" value="ALANINE RACEMASE"/>
    <property type="match status" value="1"/>
</dbReference>
<dbReference type="EMBL" id="DYTV01000092">
    <property type="protein sequence ID" value="HJH11393.1"/>
    <property type="molecule type" value="Genomic_DNA"/>
</dbReference>
<dbReference type="AlphaFoldDB" id="A0A921NCY9"/>
<dbReference type="CDD" id="cd00430">
    <property type="entry name" value="PLPDE_III_AR"/>
    <property type="match status" value="1"/>
</dbReference>
<dbReference type="NCBIfam" id="TIGR00492">
    <property type="entry name" value="alr"/>
    <property type="match status" value="1"/>
</dbReference>
<dbReference type="SUPFAM" id="SSF51419">
    <property type="entry name" value="PLP-binding barrel"/>
    <property type="match status" value="1"/>
</dbReference>
<gene>
    <name evidence="9" type="primary">alr</name>
    <name evidence="9" type="ORF">K8V30_06885</name>
</gene>
<comment type="similarity">
    <text evidence="5">Belongs to the alanine racemase family.</text>
</comment>
<dbReference type="GO" id="GO:0030632">
    <property type="term" value="P:D-alanine biosynthetic process"/>
    <property type="evidence" value="ECO:0007669"/>
    <property type="project" value="UniProtKB-UniRule"/>
</dbReference>
<comment type="caution">
    <text evidence="9">The sequence shown here is derived from an EMBL/GenBank/DDBJ whole genome shotgun (WGS) entry which is preliminary data.</text>
</comment>
<comment type="catalytic activity">
    <reaction evidence="1 5">
        <text>L-alanine = D-alanine</text>
        <dbReference type="Rhea" id="RHEA:20249"/>
        <dbReference type="ChEBI" id="CHEBI:57416"/>
        <dbReference type="ChEBI" id="CHEBI:57972"/>
        <dbReference type="EC" id="5.1.1.1"/>
    </reaction>
</comment>
<dbReference type="FunFam" id="2.40.37.10:FF:000006">
    <property type="entry name" value="Alanine racemase"/>
    <property type="match status" value="1"/>
</dbReference>
<evidence type="ECO:0000313" key="10">
    <source>
        <dbReference type="Proteomes" id="UP000700212"/>
    </source>
</evidence>
<dbReference type="InterPro" id="IPR011079">
    <property type="entry name" value="Ala_racemase_C"/>
</dbReference>
<dbReference type="EC" id="5.1.1.1" evidence="5"/>
<dbReference type="FunFam" id="3.20.20.10:FF:000002">
    <property type="entry name" value="Alanine racemase"/>
    <property type="match status" value="1"/>
</dbReference>
<evidence type="ECO:0000256" key="6">
    <source>
        <dbReference type="PIRSR" id="PIRSR600821-50"/>
    </source>
</evidence>